<dbReference type="InterPro" id="IPR018702">
    <property type="entry name" value="DUF2207"/>
</dbReference>
<evidence type="ECO:0000256" key="2">
    <source>
        <dbReference type="SAM" id="Phobius"/>
    </source>
</evidence>
<feature type="domain" description="DUF2207" evidence="4">
    <location>
        <begin position="65"/>
        <end position="206"/>
    </location>
</feature>
<dbReference type="EMBL" id="JBHLTG010000009">
    <property type="protein sequence ID" value="MFC0681860.1"/>
    <property type="molecule type" value="Genomic_DNA"/>
</dbReference>
<dbReference type="Pfam" id="PF20990">
    <property type="entry name" value="DUF2207_C"/>
    <property type="match status" value="1"/>
</dbReference>
<dbReference type="InterPro" id="IPR048389">
    <property type="entry name" value="YciQ-like_C"/>
</dbReference>
<keyword evidence="2" id="KW-0812">Transmembrane</keyword>
<feature type="chain" id="PRO_5045101307" evidence="3">
    <location>
        <begin position="30"/>
        <end position="632"/>
    </location>
</feature>
<dbReference type="RefSeq" id="WP_386675273.1">
    <property type="nucleotide sequence ID" value="NZ_JBHLTG010000009.1"/>
</dbReference>
<evidence type="ECO:0000313" key="6">
    <source>
        <dbReference type="EMBL" id="MFC0681860.1"/>
    </source>
</evidence>
<comment type="caution">
    <text evidence="6">The sequence shown here is derived from an EMBL/GenBank/DDBJ whole genome shotgun (WGS) entry which is preliminary data.</text>
</comment>
<feature type="region of interest" description="Disordered" evidence="1">
    <location>
        <begin position="593"/>
        <end position="632"/>
    </location>
</feature>
<evidence type="ECO:0000313" key="7">
    <source>
        <dbReference type="Proteomes" id="UP001589896"/>
    </source>
</evidence>
<dbReference type="Pfam" id="PF09972">
    <property type="entry name" value="DUF2207"/>
    <property type="match status" value="1"/>
</dbReference>
<keyword evidence="3" id="KW-0732">Signal</keyword>
<evidence type="ECO:0000259" key="4">
    <source>
        <dbReference type="Pfam" id="PF09972"/>
    </source>
</evidence>
<evidence type="ECO:0000256" key="3">
    <source>
        <dbReference type="SAM" id="SignalP"/>
    </source>
</evidence>
<feature type="domain" description="Predicted membrane protein YciQ-like C-terminal" evidence="5">
    <location>
        <begin position="304"/>
        <end position="556"/>
    </location>
</feature>
<name>A0ABV6RY04_9GAMM</name>
<dbReference type="Proteomes" id="UP001589896">
    <property type="component" value="Unassembled WGS sequence"/>
</dbReference>
<accession>A0ABV6RY04</accession>
<reference evidence="6 7" key="1">
    <citation type="submission" date="2024-09" db="EMBL/GenBank/DDBJ databases">
        <authorList>
            <person name="Sun Q."/>
            <person name="Mori K."/>
        </authorList>
    </citation>
    <scope>NUCLEOTIDE SEQUENCE [LARGE SCALE GENOMIC DNA]</scope>
    <source>
        <strain evidence="6 7">KCTC 23076</strain>
    </source>
</reference>
<feature type="compositionally biased region" description="Gly residues" evidence="1">
    <location>
        <begin position="603"/>
        <end position="632"/>
    </location>
</feature>
<feature type="signal peptide" evidence="3">
    <location>
        <begin position="1"/>
        <end position="29"/>
    </location>
</feature>
<evidence type="ECO:0000256" key="1">
    <source>
        <dbReference type="SAM" id="MobiDB-lite"/>
    </source>
</evidence>
<feature type="transmembrane region" description="Helical" evidence="2">
    <location>
        <begin position="427"/>
        <end position="449"/>
    </location>
</feature>
<organism evidence="6 7">
    <name type="scientific">Lysobacter korlensis</name>
    <dbReference type="NCBI Taxonomy" id="553636"/>
    <lineage>
        <taxon>Bacteria</taxon>
        <taxon>Pseudomonadati</taxon>
        <taxon>Pseudomonadota</taxon>
        <taxon>Gammaproteobacteria</taxon>
        <taxon>Lysobacterales</taxon>
        <taxon>Lysobacteraceae</taxon>
        <taxon>Lysobacter</taxon>
    </lineage>
</organism>
<proteinExistence type="predicted"/>
<keyword evidence="2" id="KW-1133">Transmembrane helix</keyword>
<gene>
    <name evidence="6" type="ORF">ACFFGH_28845</name>
</gene>
<evidence type="ECO:0000259" key="5">
    <source>
        <dbReference type="Pfam" id="PF20990"/>
    </source>
</evidence>
<sequence>MPPAPRIVRFAVPVLAAAIAVLAPLPAAAAPDPVVAPVVDTSDFEFRSFTAEYELSRAAEGASQVTVTETIVPVFPDFDQNRGIIRAIPDLYQDVPLHTEVQSVTDASGEDVPYEVAWNGDEGFVELALGTDEFVHGEQTYVIEYTQRNVVGTFSDTDADEFYWDVNGTGWDQTFAEVAATVTLDSGLGDALTGNAACYVGGFGDTTQCGIQQVDEGGQTTFTASASGLGPRETMTLAIGFASGTFVPGEPDPDYVSIYQPQAPGWSGVLAIGGLVLSALAVLAAIVLRMLPDGGAPSRGTIIAEYSVPDDLNVMAAAHLVGKPATAISAQLISLAVRRKIRLLDYPVKGGNAEYAVQLLDPTGVDPIEARVLRGLFGELTPGESRDLPKTDTALAKSLQKASKAAANSLRTDGLIEPIPKWLRGGWLRTIAIVLLVVAFLNEFFLVPAGAESPWTFPAIAAAVAALILVGVLARKPTRFTEKGAKRNDYLRGIKLYLEVAEEDRIRMLQSPEGAERVDLRERVGTIDRVQLVKLYERLLPFAVIWGVEKEWMDQLAVRMEEAQTSPDWFAGRNGFSSGAVIGTLHGVGRTASVTSTSSGSWSGSGGSSFSGGSSGGGFSGGGGGGGGGGGR</sequence>
<feature type="transmembrane region" description="Helical" evidence="2">
    <location>
        <begin position="266"/>
        <end position="288"/>
    </location>
</feature>
<keyword evidence="2" id="KW-0472">Membrane</keyword>
<feature type="transmembrane region" description="Helical" evidence="2">
    <location>
        <begin position="455"/>
        <end position="474"/>
    </location>
</feature>
<protein>
    <submittedName>
        <fullName evidence="6">DUF2207 domain-containing protein</fullName>
    </submittedName>
</protein>
<keyword evidence="7" id="KW-1185">Reference proteome</keyword>